<dbReference type="Pfam" id="PF08349">
    <property type="entry name" value="DUF1722"/>
    <property type="match status" value="1"/>
</dbReference>
<accession>A0ABV2E942</accession>
<dbReference type="InterPro" id="IPR013560">
    <property type="entry name" value="DUF1722"/>
</dbReference>
<reference evidence="2 3" key="1">
    <citation type="submission" date="2024-05" db="EMBL/GenBank/DDBJ databases">
        <title>Genomic Encyclopedia of Type Strains, Phase IV (KMG-IV): sequencing the most valuable type-strain genomes for metagenomic binning, comparative biology and taxonomic classification.</title>
        <authorList>
            <person name="Goeker M."/>
        </authorList>
    </citation>
    <scope>NUCLEOTIDE SEQUENCE [LARGE SCALE GENOMIC DNA]</scope>
    <source>
        <strain evidence="2 3">DSM 25286</strain>
    </source>
</reference>
<feature type="domain" description="DUF1722" evidence="1">
    <location>
        <begin position="273"/>
        <end position="373"/>
    </location>
</feature>
<comment type="caution">
    <text evidence="2">The sequence shown here is derived from an EMBL/GenBank/DDBJ whole genome shotgun (WGS) entry which is preliminary data.</text>
</comment>
<protein>
    <submittedName>
        <fullName evidence="2">Regulator of replication initiation timing</fullName>
    </submittedName>
</protein>
<evidence type="ECO:0000313" key="3">
    <source>
        <dbReference type="Proteomes" id="UP001549019"/>
    </source>
</evidence>
<dbReference type="EMBL" id="JBDZDV010000002">
    <property type="protein sequence ID" value="MET3110937.1"/>
    <property type="molecule type" value="Genomic_DNA"/>
</dbReference>
<proteinExistence type="predicted"/>
<dbReference type="Gene3D" id="2.40.180.10">
    <property type="entry name" value="Catalase core domain"/>
    <property type="match status" value="1"/>
</dbReference>
<dbReference type="Proteomes" id="UP001549019">
    <property type="component" value="Unassembled WGS sequence"/>
</dbReference>
<name>A0ABV2E942_9STAP</name>
<gene>
    <name evidence="2" type="ORF">ABHD89_001339</name>
</gene>
<evidence type="ECO:0000313" key="2">
    <source>
        <dbReference type="EMBL" id="MET3110937.1"/>
    </source>
</evidence>
<keyword evidence="3" id="KW-1185">Reference proteome</keyword>
<dbReference type="InterPro" id="IPR020835">
    <property type="entry name" value="Catalase_sf"/>
</dbReference>
<evidence type="ECO:0000259" key="1">
    <source>
        <dbReference type="Pfam" id="PF08349"/>
    </source>
</evidence>
<organism evidence="2 3">
    <name type="scientific">Salinicoccus halitifaciens</name>
    <dbReference type="NCBI Taxonomy" id="1073415"/>
    <lineage>
        <taxon>Bacteria</taxon>
        <taxon>Bacillati</taxon>
        <taxon>Bacillota</taxon>
        <taxon>Bacilli</taxon>
        <taxon>Bacillales</taxon>
        <taxon>Staphylococcaceae</taxon>
        <taxon>Salinicoccus</taxon>
    </lineage>
</organism>
<dbReference type="SUPFAM" id="SSF56634">
    <property type="entry name" value="Heme-dependent catalase-like"/>
    <property type="match status" value="1"/>
</dbReference>
<sequence>MKGKMFMKTAADIIIGLVEKFDVHDAGSRRAHGKGNHYKARVELNEAGKDIFGEVENAVVRLSNAATNDKVPDWLVNIKGCSVRFNHPLRPIDIIGINFPYFPFDSAAETLDVLYRIHFYLEDKSAGRFMDIFRAGGLYRDLGKILKWMPKRTDMDHLYYTAHSYGGEHYKMKLDYHPGNDRIEIYAEKDEHLTDYHPGPAIHLGSILIDPHSTGKEVKYFDVLNAPPGMPPNGNLPLLRHYVYKRSFLRRMEEKLLDGKDLRMLEEVWAEEKYFVLSKSQRIYDEIRELIKKGTDMSATRFRELLDEAYALKYEEKHLRNYLQHVWGHFKDEADESEKAHYTKLSEHPDPEAVNAFIHDLALKYEEPYILRTTMVKTRGRS</sequence>